<feature type="transmembrane region" description="Helical" evidence="1">
    <location>
        <begin position="57"/>
        <end position="78"/>
    </location>
</feature>
<proteinExistence type="predicted"/>
<name>A0AA36DC53_9BILA</name>
<evidence type="ECO:0000313" key="3">
    <source>
        <dbReference type="Proteomes" id="UP001177023"/>
    </source>
</evidence>
<feature type="non-terminal residue" evidence="2">
    <location>
        <position position="1"/>
    </location>
</feature>
<gene>
    <name evidence="2" type="ORF">MSPICULIGERA_LOCUS23062</name>
</gene>
<accession>A0AA36DC53</accession>
<keyword evidence="1" id="KW-1133">Transmembrane helix</keyword>
<keyword evidence="1" id="KW-0472">Membrane</keyword>
<reference evidence="2" key="1">
    <citation type="submission" date="2023-06" db="EMBL/GenBank/DDBJ databases">
        <authorList>
            <person name="Delattre M."/>
        </authorList>
    </citation>
    <scope>NUCLEOTIDE SEQUENCE</scope>
    <source>
        <strain evidence="2">AF72</strain>
    </source>
</reference>
<sequence length="308" mass="34505">MHVDWVQIGLIAIFVTGYATLIVTACCEFTVIYLLVKRHRQAIALHDFARDQRSIRPQLRFGAQLITHTLTATVLIVAPNIGDALMGGNDFQQFLCYTRNLVEALDIGVHRFVRPCIVCQWFSITGLLIYCTAESYGTGNVYQNPKLCAELPIFCADNRTTMYKGRGDSGPVTLGAIGLELSLIFFSAWMIRDIFWAAYYNKNPNFSKKARKMLLTFTNVFLAQMISTFIFIMLPLTILGVGFAGLIDIDFFLAIGALSPEIGILQSIVNSFILIFTAKRAMRRIAKLFMKEQDENALATNSITLAVR</sequence>
<evidence type="ECO:0000313" key="2">
    <source>
        <dbReference type="EMBL" id="CAJ0585029.1"/>
    </source>
</evidence>
<dbReference type="EMBL" id="CATQJA010002702">
    <property type="protein sequence ID" value="CAJ0585029.1"/>
    <property type="molecule type" value="Genomic_DNA"/>
</dbReference>
<organism evidence="2 3">
    <name type="scientific">Mesorhabditis spiculigera</name>
    <dbReference type="NCBI Taxonomy" id="96644"/>
    <lineage>
        <taxon>Eukaryota</taxon>
        <taxon>Metazoa</taxon>
        <taxon>Ecdysozoa</taxon>
        <taxon>Nematoda</taxon>
        <taxon>Chromadorea</taxon>
        <taxon>Rhabditida</taxon>
        <taxon>Rhabditina</taxon>
        <taxon>Rhabditomorpha</taxon>
        <taxon>Rhabditoidea</taxon>
        <taxon>Rhabditidae</taxon>
        <taxon>Mesorhabditinae</taxon>
        <taxon>Mesorhabditis</taxon>
    </lineage>
</organism>
<feature type="transmembrane region" description="Helical" evidence="1">
    <location>
        <begin position="172"/>
        <end position="192"/>
    </location>
</feature>
<evidence type="ECO:0000256" key="1">
    <source>
        <dbReference type="SAM" id="Phobius"/>
    </source>
</evidence>
<dbReference type="Proteomes" id="UP001177023">
    <property type="component" value="Unassembled WGS sequence"/>
</dbReference>
<feature type="transmembrane region" description="Helical" evidence="1">
    <location>
        <begin position="213"/>
        <end position="239"/>
    </location>
</feature>
<evidence type="ECO:0008006" key="4">
    <source>
        <dbReference type="Google" id="ProtNLM"/>
    </source>
</evidence>
<keyword evidence="3" id="KW-1185">Reference proteome</keyword>
<protein>
    <recommendedName>
        <fullName evidence="4">G protein-coupled receptor</fullName>
    </recommendedName>
</protein>
<comment type="caution">
    <text evidence="2">The sequence shown here is derived from an EMBL/GenBank/DDBJ whole genome shotgun (WGS) entry which is preliminary data.</text>
</comment>
<feature type="transmembrane region" description="Helical" evidence="1">
    <location>
        <begin position="6"/>
        <end position="36"/>
    </location>
</feature>
<dbReference type="AlphaFoldDB" id="A0AA36DC53"/>
<keyword evidence="1" id="KW-0812">Transmembrane</keyword>
<feature type="transmembrane region" description="Helical" evidence="1">
    <location>
        <begin position="251"/>
        <end position="278"/>
    </location>
</feature>